<gene>
    <name evidence="1" type="ORF">B0H65DRAFT_585829</name>
</gene>
<evidence type="ECO:0000313" key="2">
    <source>
        <dbReference type="Proteomes" id="UP001278500"/>
    </source>
</evidence>
<name>A0AAE0JIP7_9PEZI</name>
<protein>
    <submittedName>
        <fullName evidence="1">Uncharacterized protein</fullName>
    </submittedName>
</protein>
<dbReference type="GeneID" id="87868091"/>
<keyword evidence="2" id="KW-1185">Reference proteome</keyword>
<comment type="caution">
    <text evidence="1">The sequence shown here is derived from an EMBL/GenBank/DDBJ whole genome shotgun (WGS) entry which is preliminary data.</text>
</comment>
<proteinExistence type="predicted"/>
<dbReference type="AlphaFoldDB" id="A0AAE0JIP7"/>
<dbReference type="RefSeq" id="XP_062683680.1">
    <property type="nucleotide sequence ID" value="XM_062830937.1"/>
</dbReference>
<dbReference type="EMBL" id="JAUEPP010000002">
    <property type="protein sequence ID" value="KAK3350385.1"/>
    <property type="molecule type" value="Genomic_DNA"/>
</dbReference>
<evidence type="ECO:0000313" key="1">
    <source>
        <dbReference type="EMBL" id="KAK3350385.1"/>
    </source>
</evidence>
<reference evidence="1" key="1">
    <citation type="journal article" date="2023" name="Mol. Phylogenet. Evol.">
        <title>Genome-scale phylogeny and comparative genomics of the fungal order Sordariales.</title>
        <authorList>
            <person name="Hensen N."/>
            <person name="Bonometti L."/>
            <person name="Westerberg I."/>
            <person name="Brannstrom I.O."/>
            <person name="Guillou S."/>
            <person name="Cros-Aarteil S."/>
            <person name="Calhoun S."/>
            <person name="Haridas S."/>
            <person name="Kuo A."/>
            <person name="Mondo S."/>
            <person name="Pangilinan J."/>
            <person name="Riley R."/>
            <person name="LaButti K."/>
            <person name="Andreopoulos B."/>
            <person name="Lipzen A."/>
            <person name="Chen C."/>
            <person name="Yan M."/>
            <person name="Daum C."/>
            <person name="Ng V."/>
            <person name="Clum A."/>
            <person name="Steindorff A."/>
            <person name="Ohm R.A."/>
            <person name="Martin F."/>
            <person name="Silar P."/>
            <person name="Natvig D.O."/>
            <person name="Lalanne C."/>
            <person name="Gautier V."/>
            <person name="Ament-Velasquez S.L."/>
            <person name="Kruys A."/>
            <person name="Hutchinson M.I."/>
            <person name="Powell A.J."/>
            <person name="Barry K."/>
            <person name="Miller A.N."/>
            <person name="Grigoriev I.V."/>
            <person name="Debuchy R."/>
            <person name="Gladieux P."/>
            <person name="Hiltunen Thoren M."/>
            <person name="Johannesson H."/>
        </authorList>
    </citation>
    <scope>NUCLEOTIDE SEQUENCE</scope>
    <source>
        <strain evidence="1">CBS 560.94</strain>
    </source>
</reference>
<sequence length="279" mass="30324">MTAFDEGEKAIYKAAAFPRCILFPEHGTSSNASAKRRCVNAHYRESKAESIPPVWSPPASTTAPVYPPMLPSALSPPSAQSYFPAPAESYSPGYSPPHASTPFNMRAASQRDLPIAWKTQLAVEKPSFRIKEMLIYYLTGDEIPNSYLCSLPGANCRQKFMTVGPAVDSMEQENLAIYKDGVFPRCVLFHSFSGKRNCCNATTLGDRAVDGPAHGVDDLMAAAGLEVDEVKGFIAAGDGDWLLGLRSGQRVRRGDRFLVLVPAIGEEVGALPEVRRLKN</sequence>
<reference evidence="1" key="2">
    <citation type="submission" date="2023-06" db="EMBL/GenBank/DDBJ databases">
        <authorList>
            <consortium name="Lawrence Berkeley National Laboratory"/>
            <person name="Haridas S."/>
            <person name="Hensen N."/>
            <person name="Bonometti L."/>
            <person name="Westerberg I."/>
            <person name="Brannstrom I.O."/>
            <person name="Guillou S."/>
            <person name="Cros-Aarteil S."/>
            <person name="Calhoun S."/>
            <person name="Kuo A."/>
            <person name="Mondo S."/>
            <person name="Pangilinan J."/>
            <person name="Riley R."/>
            <person name="Labutti K."/>
            <person name="Andreopoulos B."/>
            <person name="Lipzen A."/>
            <person name="Chen C."/>
            <person name="Yanf M."/>
            <person name="Daum C."/>
            <person name="Ng V."/>
            <person name="Clum A."/>
            <person name="Steindorff A."/>
            <person name="Ohm R."/>
            <person name="Martin F."/>
            <person name="Silar P."/>
            <person name="Natvig D."/>
            <person name="Lalanne C."/>
            <person name="Gautier V."/>
            <person name="Ament-Velasquez S.L."/>
            <person name="Kruys A."/>
            <person name="Hutchinson M.I."/>
            <person name="Powell A.J."/>
            <person name="Barry K."/>
            <person name="Miller A.N."/>
            <person name="Grigoriev I.V."/>
            <person name="Debuchy R."/>
            <person name="Gladieux P."/>
            <person name="Thoren M.H."/>
            <person name="Johannesson H."/>
        </authorList>
    </citation>
    <scope>NUCLEOTIDE SEQUENCE</scope>
    <source>
        <strain evidence="1">CBS 560.94</strain>
    </source>
</reference>
<accession>A0AAE0JIP7</accession>
<dbReference type="Proteomes" id="UP001278500">
    <property type="component" value="Unassembled WGS sequence"/>
</dbReference>
<organism evidence="1 2">
    <name type="scientific">Neurospora tetraspora</name>
    <dbReference type="NCBI Taxonomy" id="94610"/>
    <lineage>
        <taxon>Eukaryota</taxon>
        <taxon>Fungi</taxon>
        <taxon>Dikarya</taxon>
        <taxon>Ascomycota</taxon>
        <taxon>Pezizomycotina</taxon>
        <taxon>Sordariomycetes</taxon>
        <taxon>Sordariomycetidae</taxon>
        <taxon>Sordariales</taxon>
        <taxon>Sordariaceae</taxon>
        <taxon>Neurospora</taxon>
    </lineage>
</organism>